<evidence type="ECO:0000256" key="9">
    <source>
        <dbReference type="SAM" id="Phobius"/>
    </source>
</evidence>
<feature type="transmembrane region" description="Helical" evidence="9">
    <location>
        <begin position="252"/>
        <end position="279"/>
    </location>
</feature>
<dbReference type="EMBL" id="CP012747">
    <property type="protein sequence ID" value="ALL66671.1"/>
    <property type="molecule type" value="Genomic_DNA"/>
</dbReference>
<comment type="subcellular location">
    <subcellularLocation>
        <location evidence="1">Cell membrane</location>
        <topology evidence="1">Multi-pass membrane protein</topology>
    </subcellularLocation>
</comment>
<evidence type="ECO:0000313" key="11">
    <source>
        <dbReference type="EMBL" id="ALL66671.1"/>
    </source>
</evidence>
<keyword evidence="8 9" id="KW-0472">Membrane</keyword>
<feature type="transmembrane region" description="Helical" evidence="9">
    <location>
        <begin position="429"/>
        <end position="452"/>
    </location>
</feature>
<evidence type="ECO:0000256" key="6">
    <source>
        <dbReference type="ARBA" id="ARBA00022989"/>
    </source>
</evidence>
<feature type="domain" description="Cation/H+ exchanger transmembrane" evidence="10">
    <location>
        <begin position="34"/>
        <end position="451"/>
    </location>
</feature>
<protein>
    <submittedName>
        <fullName evidence="11">Sodium/proton antiporter, CPA1 family</fullName>
    </submittedName>
</protein>
<keyword evidence="7" id="KW-0406">Ion transport</keyword>
<keyword evidence="3" id="KW-0050">Antiport</keyword>
<name>A0A0P0RE50_9BURK</name>
<dbReference type="Proteomes" id="UP000019146">
    <property type="component" value="Chromosome 2"/>
</dbReference>
<feature type="transmembrane region" description="Helical" evidence="9">
    <location>
        <begin position="112"/>
        <end position="133"/>
    </location>
</feature>
<feature type="transmembrane region" description="Helical" evidence="9">
    <location>
        <begin position="212"/>
        <end position="232"/>
    </location>
</feature>
<reference evidence="11 12" key="1">
    <citation type="journal article" date="2014" name="Genome Announc.">
        <title>Draft Genome Sequence of the Haloacid-Degrading Burkholderia caribensis Strain MBA4.</title>
        <authorList>
            <person name="Pan Y."/>
            <person name="Kong K.F."/>
            <person name="Tsang J.S."/>
        </authorList>
    </citation>
    <scope>NUCLEOTIDE SEQUENCE [LARGE SCALE GENOMIC DNA]</scope>
    <source>
        <strain evidence="11 12">MBA4</strain>
    </source>
</reference>
<dbReference type="Gene3D" id="1.20.1530.20">
    <property type="match status" value="1"/>
</dbReference>
<evidence type="ECO:0000256" key="1">
    <source>
        <dbReference type="ARBA" id="ARBA00004651"/>
    </source>
</evidence>
<feature type="transmembrane region" description="Helical" evidence="9">
    <location>
        <begin position="393"/>
        <end position="409"/>
    </location>
</feature>
<dbReference type="InterPro" id="IPR006153">
    <property type="entry name" value="Cation/H_exchanger_TM"/>
</dbReference>
<dbReference type="PANTHER" id="PTHR32507:SF8">
    <property type="entry name" value="CNH1P"/>
    <property type="match status" value="1"/>
</dbReference>
<keyword evidence="4" id="KW-1003">Cell membrane</keyword>
<accession>A0A0P0RE50</accession>
<evidence type="ECO:0000256" key="3">
    <source>
        <dbReference type="ARBA" id="ARBA00022449"/>
    </source>
</evidence>
<proteinExistence type="predicted"/>
<dbReference type="GO" id="GO:0005886">
    <property type="term" value="C:plasma membrane"/>
    <property type="evidence" value="ECO:0007669"/>
    <property type="project" value="UniProtKB-SubCell"/>
</dbReference>
<dbReference type="Pfam" id="PF00999">
    <property type="entry name" value="Na_H_Exchanger"/>
    <property type="match status" value="1"/>
</dbReference>
<evidence type="ECO:0000256" key="4">
    <source>
        <dbReference type="ARBA" id="ARBA00022475"/>
    </source>
</evidence>
<evidence type="ECO:0000256" key="8">
    <source>
        <dbReference type="ARBA" id="ARBA00023136"/>
    </source>
</evidence>
<keyword evidence="2" id="KW-0813">Transport</keyword>
<dbReference type="InterPro" id="IPR038770">
    <property type="entry name" value="Na+/solute_symporter_sf"/>
</dbReference>
<keyword evidence="5 9" id="KW-0812">Transmembrane</keyword>
<dbReference type="GO" id="GO:0015297">
    <property type="term" value="F:antiporter activity"/>
    <property type="evidence" value="ECO:0007669"/>
    <property type="project" value="UniProtKB-KW"/>
</dbReference>
<dbReference type="GO" id="GO:1902600">
    <property type="term" value="P:proton transmembrane transport"/>
    <property type="evidence" value="ECO:0007669"/>
    <property type="project" value="InterPro"/>
</dbReference>
<feature type="transmembrane region" description="Helical" evidence="9">
    <location>
        <begin position="22"/>
        <end position="42"/>
    </location>
</feature>
<feature type="transmembrane region" description="Helical" evidence="9">
    <location>
        <begin position="82"/>
        <end position="100"/>
    </location>
</feature>
<dbReference type="AlphaFoldDB" id="A0A0P0RE50"/>
<evidence type="ECO:0000256" key="2">
    <source>
        <dbReference type="ARBA" id="ARBA00022448"/>
    </source>
</evidence>
<evidence type="ECO:0000256" key="5">
    <source>
        <dbReference type="ARBA" id="ARBA00022692"/>
    </source>
</evidence>
<evidence type="ECO:0000259" key="10">
    <source>
        <dbReference type="Pfam" id="PF00999"/>
    </source>
</evidence>
<gene>
    <name evidence="11" type="ORF">K788_0005818</name>
</gene>
<evidence type="ECO:0000256" key="7">
    <source>
        <dbReference type="ARBA" id="ARBA00023065"/>
    </source>
</evidence>
<dbReference type="PANTHER" id="PTHR32507">
    <property type="entry name" value="NA(+)/H(+) ANTIPORTER 1"/>
    <property type="match status" value="1"/>
</dbReference>
<feature type="transmembrane region" description="Helical" evidence="9">
    <location>
        <begin position="183"/>
        <end position="200"/>
    </location>
</feature>
<keyword evidence="6 9" id="KW-1133">Transmembrane helix</keyword>
<feature type="transmembrane region" description="Helical" evidence="9">
    <location>
        <begin position="49"/>
        <end position="70"/>
    </location>
</feature>
<organism evidence="11 12">
    <name type="scientific">Paraburkholderia caribensis MBA4</name>
    <dbReference type="NCBI Taxonomy" id="1323664"/>
    <lineage>
        <taxon>Bacteria</taxon>
        <taxon>Pseudomonadati</taxon>
        <taxon>Pseudomonadota</taxon>
        <taxon>Betaproteobacteria</taxon>
        <taxon>Burkholderiales</taxon>
        <taxon>Burkholderiaceae</taxon>
        <taxon>Paraburkholderia</taxon>
    </lineage>
</organism>
<sequence length="460" mass="49108">MKRSAARHERAARHPLMHDETVWWYLIVGGVLIFMGVAATTFKRLPLSAAMLYLVIGYALGPSALGLLQLDLARDAHILRPITEVALLVSLFAIGLRLRLPLLAPMWTLPLRLGFVAMVLTIPLLTLVGVLLLDLGWGPSLLLAAILAPTDPVLAHDVGVQDSDDLDLLRFSLSGEGGLNDGIALPFVLLGLALCASGPAHGDDASGWRIAFETIAGIPGGLVTGGLLGWVTTRSVAWLRTRHAQALGLEGFFALGLIGLAYGAALLVHCNGFVAVFAAGVAMRSVEHRASGSRSARETIGTVDSEDVGATASDPQKAHAFMAESVLGFTIELERIAEVAVMMIVGNVLATSGASLFTWHSVVLIVALFIVVRPLAVEASLLGSSAAHAQRRLMSWFGIRGIGSFYYLALALESMQQRHMQDLLPLVPLTLAVITSSVIVHGISATPLMNWYHRIRKTDR</sequence>
<dbReference type="KEGG" id="bcai:K788_0005818"/>
<evidence type="ECO:0000313" key="12">
    <source>
        <dbReference type="Proteomes" id="UP000019146"/>
    </source>
</evidence>